<keyword evidence="3" id="KW-0808">Transferase</keyword>
<sequence>MTFTSILIQGNIISTEVLDKIRTEDIRFQTPKDFRLAPNTTVRDEISIAWSLATSHWEVFKKKREQLVETDSGTSETRKYWMLPLMSLLGYELGSATAELINGKSYAISHRATNLDNFPVHIIGVQQSLDKRADTGGPRLSPHALAQEYLNNQEHLYALVSNGKFLRLLRDATRLSRLSYLEFNLEQIMEEQLYTEFALLFRLLHASRMPQQMDAGPDSYLEYYHLEALAHGGRIREKLSLAVETSIKEIANSFLQHKANENLQEAVATNTINAKDYYIYNLRVIYRLLFLMVIEERKLVYPETRNTQLEAKRKIYYDHYSVRRICSLAGKRVFVEPEKCDLWLSLQTCFSLYEQDRYGRALGIAPLGSGLFAPDALGILTGQMLSNQHLLSVLRHLTNFVNESGQLVRVNYADLDVEEFGSVYEGLLEYEPEFSGGMFIFKQGTDRSKSGSHYTPEELVKPLIQHSLEHQIQDKLKMPNPEAALLSLKVCDVACGSGHILLSAARRIGFELARLRSGEDQPSPTVQRHAIGDAIRHCIYGVDKNPLAVELCKVAMWLEAHEPGQPLNFLDHHIKCGDAIVGLGLREELENGIANEAFKTLSADDKDIAAGLLKRNKQERKRMESAHAAQQLTTDVQVDTTLQETMAAYKTFSHLPETTPEEIDRKAKAYKKFVDSKGFTFLKTMADLQVAQFFIPKTESNKRVLITDADYRLILSGYKGWQIPATAKAAAVAHEERFFHWFIEFPEVFNEGGFDCILGNPPFLGGQKLSGNFGDPFLEFIKHQFTPIGAVDLVTYFFRRIFSIIKKEGFQSLISTNTIAQGKAREGGLDFIVNNGGTINHAIRSMRWPGVAAVEVSLVTITKRRWDKKYFLDNKAVQTITPYLDDSLVIGNPFPLKQNVKKSFMGSVVLGKGFVITPEEAETLIKKDPRNKEVLFPYLNGDDLNNSPDQNASRWVINFFDWSEGKAQSYPACFEIIERLVKPERQRPNNKMGREKWWQFYRRGVDLYETISQLDQVMAVALTSKTVAITLLPSNQVFSHSLGLFAYNDFAAFCILQSTIHNIWAWLYGSSMKSDLRYTPSVCFETFPFPLNVSDEQIEQMILIGNKYYETRQVLMKESQIGLTKVYNLFHGEKIKKTDEEKNSLTDNAFLKEFGKEAISLKRHLHLIEGITYNETIEQIKLLRSLHIRMDAVVLSAYGWDDIELKHDFYELDYLPEGDKVRYTIHPLTRKEILKRLLALNHQLHALTIESSKPILAKTDLQEGNSPFTLF</sequence>
<evidence type="ECO:0000256" key="4">
    <source>
        <dbReference type="ARBA" id="ARBA00022691"/>
    </source>
</evidence>
<dbReference type="Pfam" id="PF07669">
    <property type="entry name" value="Eco57I"/>
    <property type="match status" value="1"/>
</dbReference>
<keyword evidence="4" id="KW-0949">S-adenosyl-L-methionine</keyword>
<organism evidence="8 9">
    <name type="scientific">Pedobacter hartonius</name>
    <dbReference type="NCBI Taxonomy" id="425514"/>
    <lineage>
        <taxon>Bacteria</taxon>
        <taxon>Pseudomonadati</taxon>
        <taxon>Bacteroidota</taxon>
        <taxon>Sphingobacteriia</taxon>
        <taxon>Sphingobacteriales</taxon>
        <taxon>Sphingobacteriaceae</taxon>
        <taxon>Pedobacter</taxon>
    </lineage>
</organism>
<gene>
    <name evidence="8" type="ORF">SAMN05443550_10710</name>
</gene>
<dbReference type="EC" id="2.1.1.72" evidence="1"/>
<feature type="domain" description="MmeI-like target recognition" evidence="7">
    <location>
        <begin position="900"/>
        <end position="1090"/>
    </location>
</feature>
<accession>A0A1H4F4U9</accession>
<dbReference type="InterPro" id="IPR046820">
    <property type="entry name" value="MmeI_TRD"/>
</dbReference>
<dbReference type="Gene3D" id="3.40.50.150">
    <property type="entry name" value="Vaccinia Virus protein VP39"/>
    <property type="match status" value="2"/>
</dbReference>
<dbReference type="GO" id="GO:0003676">
    <property type="term" value="F:nucleic acid binding"/>
    <property type="evidence" value="ECO:0007669"/>
    <property type="project" value="InterPro"/>
</dbReference>
<dbReference type="PRINTS" id="PR00507">
    <property type="entry name" value="N12N6MTFRASE"/>
</dbReference>
<dbReference type="EMBL" id="FNRA01000007">
    <property type="protein sequence ID" value="SEA92269.1"/>
    <property type="molecule type" value="Genomic_DNA"/>
</dbReference>
<evidence type="ECO:0000256" key="5">
    <source>
        <dbReference type="ARBA" id="ARBA00047942"/>
    </source>
</evidence>
<dbReference type="Pfam" id="PF20466">
    <property type="entry name" value="MmeI_TRD"/>
    <property type="match status" value="1"/>
</dbReference>
<dbReference type="InterPro" id="IPR050953">
    <property type="entry name" value="N4_N6_ade-DNA_methylase"/>
</dbReference>
<dbReference type="PANTHER" id="PTHR33841">
    <property type="entry name" value="DNA METHYLTRANSFERASE YEEA-RELATED"/>
    <property type="match status" value="1"/>
</dbReference>
<dbReference type="InterPro" id="IPR011639">
    <property type="entry name" value="MethylTrfase_TaqI-like_dom"/>
</dbReference>
<evidence type="ECO:0000259" key="7">
    <source>
        <dbReference type="Pfam" id="PF20466"/>
    </source>
</evidence>
<dbReference type="GO" id="GO:0006304">
    <property type="term" value="P:DNA modification"/>
    <property type="evidence" value="ECO:0007669"/>
    <property type="project" value="InterPro"/>
</dbReference>
<proteinExistence type="predicted"/>
<evidence type="ECO:0000256" key="2">
    <source>
        <dbReference type="ARBA" id="ARBA00022603"/>
    </source>
</evidence>
<name>A0A1H4F4U9_9SPHI</name>
<feature type="domain" description="Type II methyltransferase M.TaqI-like" evidence="6">
    <location>
        <begin position="537"/>
        <end position="831"/>
    </location>
</feature>
<evidence type="ECO:0000259" key="6">
    <source>
        <dbReference type="Pfam" id="PF07669"/>
    </source>
</evidence>
<dbReference type="PANTHER" id="PTHR33841:SF1">
    <property type="entry name" value="DNA METHYLTRANSFERASE A"/>
    <property type="match status" value="1"/>
</dbReference>
<keyword evidence="9" id="KW-1185">Reference proteome</keyword>
<evidence type="ECO:0000313" key="8">
    <source>
        <dbReference type="EMBL" id="SEA92269.1"/>
    </source>
</evidence>
<dbReference type="RefSeq" id="WP_217631569.1">
    <property type="nucleotide sequence ID" value="NZ_FNRA01000007.1"/>
</dbReference>
<evidence type="ECO:0000256" key="1">
    <source>
        <dbReference type="ARBA" id="ARBA00011900"/>
    </source>
</evidence>
<dbReference type="Proteomes" id="UP000198850">
    <property type="component" value="Unassembled WGS sequence"/>
</dbReference>
<comment type="catalytic activity">
    <reaction evidence="5">
        <text>a 2'-deoxyadenosine in DNA + S-adenosyl-L-methionine = an N(6)-methyl-2'-deoxyadenosine in DNA + S-adenosyl-L-homocysteine + H(+)</text>
        <dbReference type="Rhea" id="RHEA:15197"/>
        <dbReference type="Rhea" id="RHEA-COMP:12418"/>
        <dbReference type="Rhea" id="RHEA-COMP:12419"/>
        <dbReference type="ChEBI" id="CHEBI:15378"/>
        <dbReference type="ChEBI" id="CHEBI:57856"/>
        <dbReference type="ChEBI" id="CHEBI:59789"/>
        <dbReference type="ChEBI" id="CHEBI:90615"/>
        <dbReference type="ChEBI" id="CHEBI:90616"/>
        <dbReference type="EC" id="2.1.1.72"/>
    </reaction>
</comment>
<protein>
    <recommendedName>
        <fullName evidence="1">site-specific DNA-methyltransferase (adenine-specific)</fullName>
        <ecNumber evidence="1">2.1.1.72</ecNumber>
    </recommendedName>
</protein>
<evidence type="ECO:0000313" key="9">
    <source>
        <dbReference type="Proteomes" id="UP000198850"/>
    </source>
</evidence>
<dbReference type="SUPFAM" id="SSF53335">
    <property type="entry name" value="S-adenosyl-L-methionine-dependent methyltransferases"/>
    <property type="match status" value="1"/>
</dbReference>
<dbReference type="STRING" id="425514.SAMN05443550_10710"/>
<evidence type="ECO:0000256" key="3">
    <source>
        <dbReference type="ARBA" id="ARBA00022679"/>
    </source>
</evidence>
<dbReference type="AlphaFoldDB" id="A0A1H4F4U9"/>
<dbReference type="GO" id="GO:0032259">
    <property type="term" value="P:methylation"/>
    <property type="evidence" value="ECO:0007669"/>
    <property type="project" value="UniProtKB-KW"/>
</dbReference>
<dbReference type="PROSITE" id="PS00092">
    <property type="entry name" value="N6_MTASE"/>
    <property type="match status" value="1"/>
</dbReference>
<keyword evidence="2 8" id="KW-0489">Methyltransferase</keyword>
<dbReference type="InterPro" id="IPR029063">
    <property type="entry name" value="SAM-dependent_MTases_sf"/>
</dbReference>
<dbReference type="InterPro" id="IPR002052">
    <property type="entry name" value="DNA_methylase_N6_adenine_CS"/>
</dbReference>
<reference evidence="8 9" key="1">
    <citation type="submission" date="2016-10" db="EMBL/GenBank/DDBJ databases">
        <authorList>
            <person name="de Groot N.N."/>
        </authorList>
    </citation>
    <scope>NUCLEOTIDE SEQUENCE [LARGE SCALE GENOMIC DNA]</scope>
    <source>
        <strain evidence="8 9">DSM 19033</strain>
    </source>
</reference>
<dbReference type="GO" id="GO:0009007">
    <property type="term" value="F:site-specific DNA-methyltransferase (adenine-specific) activity"/>
    <property type="evidence" value="ECO:0007669"/>
    <property type="project" value="UniProtKB-EC"/>
</dbReference>